<comment type="caution">
    <text evidence="1">The sequence shown here is derived from an EMBL/GenBank/DDBJ whole genome shotgun (WGS) entry which is preliminary data.</text>
</comment>
<sequence>MVHRGRGGMLGRQAPGRRARCRQRAGGRAGRARGVCSRRASRISSGVFIPRRRINTGGAVAVAERWRVPCSPRVCEMLSNRADAASMSRLA</sequence>
<evidence type="ECO:0000313" key="1">
    <source>
        <dbReference type="EMBL" id="KAI8438320.1"/>
    </source>
</evidence>
<proteinExistence type="predicted"/>
<protein>
    <submittedName>
        <fullName evidence="1">Uncharacterized protein</fullName>
    </submittedName>
</protein>
<keyword evidence="2" id="KW-1185">Reference proteome</keyword>
<name>A0ACC0KPW5_CHOFU</name>
<accession>A0ACC0KPW5</accession>
<organism evidence="1 2">
    <name type="scientific">Choristoneura fumiferana</name>
    <name type="common">Spruce budworm moth</name>
    <name type="synonym">Archips fumiferana</name>
    <dbReference type="NCBI Taxonomy" id="7141"/>
    <lineage>
        <taxon>Eukaryota</taxon>
        <taxon>Metazoa</taxon>
        <taxon>Ecdysozoa</taxon>
        <taxon>Arthropoda</taxon>
        <taxon>Hexapoda</taxon>
        <taxon>Insecta</taxon>
        <taxon>Pterygota</taxon>
        <taxon>Neoptera</taxon>
        <taxon>Endopterygota</taxon>
        <taxon>Lepidoptera</taxon>
        <taxon>Glossata</taxon>
        <taxon>Ditrysia</taxon>
        <taxon>Tortricoidea</taxon>
        <taxon>Tortricidae</taxon>
        <taxon>Tortricinae</taxon>
        <taxon>Choristoneura</taxon>
    </lineage>
</organism>
<evidence type="ECO:0000313" key="2">
    <source>
        <dbReference type="Proteomes" id="UP001064048"/>
    </source>
</evidence>
<gene>
    <name evidence="1" type="ORF">MSG28_010890</name>
</gene>
<reference evidence="1 2" key="1">
    <citation type="journal article" date="2022" name="Genome Biol. Evol.">
        <title>The Spruce Budworm Genome: Reconstructing the Evolutionary History of Antifreeze Proteins.</title>
        <authorList>
            <person name="Beliveau C."/>
            <person name="Gagne P."/>
            <person name="Picq S."/>
            <person name="Vernygora O."/>
            <person name="Keeling C.I."/>
            <person name="Pinkney K."/>
            <person name="Doucet D."/>
            <person name="Wen F."/>
            <person name="Johnston J.S."/>
            <person name="Maaroufi H."/>
            <person name="Boyle B."/>
            <person name="Laroche J."/>
            <person name="Dewar K."/>
            <person name="Juretic N."/>
            <person name="Blackburn G."/>
            <person name="Nisole A."/>
            <person name="Brunet B."/>
            <person name="Brandao M."/>
            <person name="Lumley L."/>
            <person name="Duan J."/>
            <person name="Quan G."/>
            <person name="Lucarotti C.J."/>
            <person name="Roe A.D."/>
            <person name="Sperling F.A.H."/>
            <person name="Levesque R.C."/>
            <person name="Cusson M."/>
        </authorList>
    </citation>
    <scope>NUCLEOTIDE SEQUENCE [LARGE SCALE GENOMIC DNA]</scope>
    <source>
        <strain evidence="1">Glfc:IPQL:Cfum</strain>
    </source>
</reference>
<dbReference type="EMBL" id="CM046118">
    <property type="protein sequence ID" value="KAI8438320.1"/>
    <property type="molecule type" value="Genomic_DNA"/>
</dbReference>
<dbReference type="Proteomes" id="UP001064048">
    <property type="component" value="Chromosome 18"/>
</dbReference>